<keyword evidence="8" id="KW-1185">Reference proteome</keyword>
<organism evidence="5 7">
    <name type="scientific">Geomonas paludis</name>
    <dbReference type="NCBI Taxonomy" id="2740185"/>
    <lineage>
        <taxon>Bacteria</taxon>
        <taxon>Pseudomonadati</taxon>
        <taxon>Thermodesulfobacteriota</taxon>
        <taxon>Desulfuromonadia</taxon>
        <taxon>Geobacterales</taxon>
        <taxon>Geobacteraceae</taxon>
        <taxon>Geomonas</taxon>
    </lineage>
</organism>
<reference evidence="7" key="1">
    <citation type="submission" date="2020-06" db="EMBL/GenBank/DDBJ databases">
        <title>Draft genomic sequecing of Geomonas sp. Red736.</title>
        <authorList>
            <person name="Itoh H."/>
            <person name="Xu Z.X."/>
            <person name="Ushijima N."/>
            <person name="Masuda Y."/>
            <person name="Shiratori Y."/>
            <person name="Senoo K."/>
        </authorList>
    </citation>
    <scope>NUCLEOTIDE SEQUENCE [LARGE SCALE GENOMIC DNA]</scope>
    <source>
        <strain evidence="7">Red736</strain>
    </source>
</reference>
<dbReference type="SUPFAM" id="SSF49764">
    <property type="entry name" value="HSP20-like chaperones"/>
    <property type="match status" value="1"/>
</dbReference>
<protein>
    <submittedName>
        <fullName evidence="5">Heat-shock protein Hsp20</fullName>
    </submittedName>
    <submittedName>
        <fullName evidence="6">Hsp20/alpha crystallin family protein</fullName>
    </submittedName>
</protein>
<dbReference type="Gene3D" id="2.60.40.790">
    <property type="match status" value="1"/>
</dbReference>
<evidence type="ECO:0000256" key="2">
    <source>
        <dbReference type="RuleBase" id="RU003616"/>
    </source>
</evidence>
<dbReference type="InterPro" id="IPR002068">
    <property type="entry name" value="A-crystallin/Hsp20_dom"/>
</dbReference>
<dbReference type="EMBL" id="CP096574">
    <property type="protein sequence ID" value="UPU34181.1"/>
    <property type="molecule type" value="Genomic_DNA"/>
</dbReference>
<dbReference type="Pfam" id="PF00011">
    <property type="entry name" value="HSP20"/>
    <property type="match status" value="1"/>
</dbReference>
<name>A0A6V8MWT4_9BACT</name>
<comment type="similarity">
    <text evidence="1 2">Belongs to the small heat shock protein (HSP20) family.</text>
</comment>
<accession>A0A6V8MWT4</accession>
<reference evidence="6" key="3">
    <citation type="submission" date="2022-04" db="EMBL/GenBank/DDBJ databases">
        <authorList>
            <person name="Liu G."/>
        </authorList>
    </citation>
    <scope>NUCLEOTIDE SEQUENCE</scope>
    <source>
        <strain evidence="6">RG22</strain>
    </source>
</reference>
<dbReference type="RefSeq" id="WP_183346993.1">
    <property type="nucleotide sequence ID" value="NZ_BLXY01000003.1"/>
</dbReference>
<reference evidence="5" key="2">
    <citation type="journal article" date="2021" name="Int. J. Syst. Evol. Microbiol.">
        <title>Geomonas silvestris sp. nov., Geomonas paludis sp. nov. and Geomonas limicola sp. nov., isolated from terrestrial environments, and emended description of the genus Geomonas.</title>
        <authorList>
            <person name="Itoh H."/>
            <person name="Xu Z."/>
            <person name="Masuda Y."/>
            <person name="Ushijima N."/>
            <person name="Hayakawa C."/>
            <person name="Shiratori Y."/>
            <person name="Senoo K."/>
        </authorList>
    </citation>
    <scope>NUCLEOTIDE SEQUENCE</scope>
    <source>
        <strain evidence="5">Red736</strain>
    </source>
</reference>
<gene>
    <name evidence="5" type="ORF">GMPD_20760</name>
    <name evidence="6" type="ORF">M1B72_12045</name>
</gene>
<feature type="domain" description="SHSP" evidence="4">
    <location>
        <begin position="63"/>
        <end position="176"/>
    </location>
</feature>
<evidence type="ECO:0000313" key="7">
    <source>
        <dbReference type="Proteomes" id="UP000568888"/>
    </source>
</evidence>
<dbReference type="AlphaFoldDB" id="A0A6V8MWT4"/>
<dbReference type="PROSITE" id="PS01031">
    <property type="entry name" value="SHSP"/>
    <property type="match status" value="1"/>
</dbReference>
<sequence>MLEKESDLLKREDRREADRRPQTGRRADQDDRQLSALAQMDRLFDEVFKRPFFHHLSQRMSGEEMEELNPPIDIYQEGDSVVVKAEIPGLKREDLDVQLSADNITISGQKSKEQRIDDKDYYRMERSYGSFIKTCRLPVAILTDTAKATFRDGILEVRALKKTEMIKDHFRKLQVE</sequence>
<evidence type="ECO:0000256" key="1">
    <source>
        <dbReference type="PROSITE-ProRule" id="PRU00285"/>
    </source>
</evidence>
<proteinExistence type="inferred from homology"/>
<evidence type="ECO:0000313" key="5">
    <source>
        <dbReference type="EMBL" id="GFO64157.1"/>
    </source>
</evidence>
<evidence type="ECO:0000313" key="8">
    <source>
        <dbReference type="Proteomes" id="UP000831485"/>
    </source>
</evidence>
<feature type="region of interest" description="Disordered" evidence="3">
    <location>
        <begin position="1"/>
        <end position="34"/>
    </location>
</feature>
<dbReference type="Proteomes" id="UP000831485">
    <property type="component" value="Chromosome"/>
</dbReference>
<evidence type="ECO:0000313" key="6">
    <source>
        <dbReference type="EMBL" id="UPU34181.1"/>
    </source>
</evidence>
<dbReference type="Proteomes" id="UP000568888">
    <property type="component" value="Unassembled WGS sequence"/>
</dbReference>
<dbReference type="PANTHER" id="PTHR11527">
    <property type="entry name" value="HEAT-SHOCK PROTEIN 20 FAMILY MEMBER"/>
    <property type="match status" value="1"/>
</dbReference>
<evidence type="ECO:0000256" key="3">
    <source>
        <dbReference type="SAM" id="MobiDB-lite"/>
    </source>
</evidence>
<feature type="compositionally biased region" description="Basic and acidic residues" evidence="3">
    <location>
        <begin position="1"/>
        <end position="33"/>
    </location>
</feature>
<dbReference type="InterPro" id="IPR031107">
    <property type="entry name" value="Small_HSP"/>
</dbReference>
<dbReference type="EMBL" id="BLXY01000003">
    <property type="protein sequence ID" value="GFO64157.1"/>
    <property type="molecule type" value="Genomic_DNA"/>
</dbReference>
<dbReference type="CDD" id="cd06464">
    <property type="entry name" value="ACD_sHsps-like"/>
    <property type="match status" value="1"/>
</dbReference>
<evidence type="ECO:0000259" key="4">
    <source>
        <dbReference type="PROSITE" id="PS01031"/>
    </source>
</evidence>
<dbReference type="InterPro" id="IPR008978">
    <property type="entry name" value="HSP20-like_chaperone"/>
</dbReference>